<evidence type="ECO:0000256" key="2">
    <source>
        <dbReference type="SAM" id="Phobius"/>
    </source>
</evidence>
<comment type="similarity">
    <text evidence="1">Belongs to the DedA family.</text>
</comment>
<keyword evidence="2" id="KW-1133">Transmembrane helix</keyword>
<evidence type="ECO:0000259" key="3">
    <source>
        <dbReference type="Pfam" id="PF09335"/>
    </source>
</evidence>
<dbReference type="RefSeq" id="WP_271140452.1">
    <property type="nucleotide sequence ID" value="NZ_JAPYYP010000020.1"/>
</dbReference>
<dbReference type="AlphaFoldDB" id="A0A9X3Z4G0"/>
<evidence type="ECO:0000256" key="1">
    <source>
        <dbReference type="ARBA" id="ARBA00010792"/>
    </source>
</evidence>
<feature type="transmembrane region" description="Helical" evidence="2">
    <location>
        <begin position="138"/>
        <end position="159"/>
    </location>
</feature>
<organism evidence="4 5">
    <name type="scientific">Brevibacillus thermoruber</name>
    <dbReference type="NCBI Taxonomy" id="33942"/>
    <lineage>
        <taxon>Bacteria</taxon>
        <taxon>Bacillati</taxon>
        <taxon>Bacillota</taxon>
        <taxon>Bacilli</taxon>
        <taxon>Bacillales</taxon>
        <taxon>Paenibacillaceae</taxon>
        <taxon>Brevibacillus</taxon>
    </lineage>
</organism>
<protein>
    <submittedName>
        <fullName evidence="4">DedA family protein</fullName>
    </submittedName>
</protein>
<evidence type="ECO:0000313" key="4">
    <source>
        <dbReference type="EMBL" id="MDA5109669.1"/>
    </source>
</evidence>
<feature type="transmembrane region" description="Helical" evidence="2">
    <location>
        <begin position="12"/>
        <end position="31"/>
    </location>
</feature>
<gene>
    <name evidence="4" type="ORF">O3V59_14985</name>
</gene>
<dbReference type="GO" id="GO:0005886">
    <property type="term" value="C:plasma membrane"/>
    <property type="evidence" value="ECO:0007669"/>
    <property type="project" value="TreeGrafter"/>
</dbReference>
<keyword evidence="5" id="KW-1185">Reference proteome</keyword>
<feature type="transmembrane region" description="Helical" evidence="2">
    <location>
        <begin position="171"/>
        <end position="190"/>
    </location>
</feature>
<keyword evidence="2" id="KW-0472">Membrane</keyword>
<proteinExistence type="inferred from homology"/>
<feature type="transmembrane region" description="Helical" evidence="2">
    <location>
        <begin position="52"/>
        <end position="73"/>
    </location>
</feature>
<keyword evidence="2" id="KW-0812">Transmembrane</keyword>
<accession>A0A9X3Z4G0</accession>
<dbReference type="PANTHER" id="PTHR42709:SF9">
    <property type="entry name" value="ALKALINE PHOSPHATASE LIKE PROTEIN"/>
    <property type="match status" value="1"/>
</dbReference>
<dbReference type="PANTHER" id="PTHR42709">
    <property type="entry name" value="ALKALINE PHOSPHATASE LIKE PROTEIN"/>
    <property type="match status" value="1"/>
</dbReference>
<dbReference type="InterPro" id="IPR051311">
    <property type="entry name" value="DedA_domain"/>
</dbReference>
<dbReference type="Proteomes" id="UP001151071">
    <property type="component" value="Unassembled WGS sequence"/>
</dbReference>
<name>A0A9X3Z4G0_9BACL</name>
<comment type="caution">
    <text evidence="4">The sequence shown here is derived from an EMBL/GenBank/DDBJ whole genome shotgun (WGS) entry which is preliminary data.</text>
</comment>
<dbReference type="EMBL" id="JAPYYP010000020">
    <property type="protein sequence ID" value="MDA5109669.1"/>
    <property type="molecule type" value="Genomic_DNA"/>
</dbReference>
<reference evidence="4" key="1">
    <citation type="submission" date="2022-12" db="EMBL/GenBank/DDBJ databases">
        <title>Draft genome sequence of the thermophilic strain Brevibacillus thermoruber HT42, isolated from Los Humeros, Puebla, Mexico, with biotechnological potential.</title>
        <authorList>
            <person name="Lara Sanchez J."/>
            <person name="Solis Palacios R."/>
            <person name="Bustos Baena A.S."/>
            <person name="Ruz Baez A.E."/>
            <person name="Espinosa Luna G."/>
            <person name="Oliart Ros R.M."/>
        </authorList>
    </citation>
    <scope>NUCLEOTIDE SEQUENCE</scope>
    <source>
        <strain evidence="4">HT42</strain>
    </source>
</reference>
<evidence type="ECO:0000313" key="5">
    <source>
        <dbReference type="Proteomes" id="UP001151071"/>
    </source>
</evidence>
<dbReference type="InterPro" id="IPR032816">
    <property type="entry name" value="VTT_dom"/>
</dbReference>
<feature type="domain" description="VTT" evidence="3">
    <location>
        <begin position="31"/>
        <end position="156"/>
    </location>
</feature>
<dbReference type="Pfam" id="PF09335">
    <property type="entry name" value="VTT_dom"/>
    <property type="match status" value="1"/>
</dbReference>
<sequence length="219" mass="24571">MSADFLTQMVEQYGYLALFFSLWLGIVGMPIPDEMIVMSAGALTTQGWLEPLPAFVAVYLGVVSGLSLGYVLGYRVGAPILQWVVRKCNGRRYLAKAERLMERYGSWALCLSYFFPVVRHLVPYLVGIQRMPLRRYAMYSLPTGFVWTFNYFWAGRLFGRHLDAIAQGVQTYGRITLAALLCIGAAYWLIRQRRWAVSVETEATTGGNESGGNHCTGRG</sequence>